<dbReference type="Gene3D" id="2.30.42.10">
    <property type="match status" value="1"/>
</dbReference>
<evidence type="ECO:0000256" key="4">
    <source>
        <dbReference type="ARBA" id="ARBA00022825"/>
    </source>
</evidence>
<evidence type="ECO:0000313" key="7">
    <source>
        <dbReference type="EMBL" id="SDX82806.1"/>
    </source>
</evidence>
<sequence length="383" mass="40229">MKLFQRNGDGKRVSKRNGFAFGVFGAIVAVFIVTALFQSQGIQINIETNPEKAQANPLTVENTEKNNIKAIQAAQEAVVGVSAVKEGARGEKSAGTGSGVIYKKDGDKALVVTNHHVIEQASDLEVTLSDGTKTDAELQGSDPFTDLAVLEIDAEHVSKVADFAKSEDVEVGQTAFAIGNPLGMDFAGSVTKGIVSGLDRNVPVDLNGDSEPDWHTTVFQTDAAINPGNSGGALINQNGKVIGINSMKIAKAEVEGIGFAIPAETVTSITSELESKGEVERPYIGVSLYDLSQLPARAVQGELNLPENVEGGAVVGKTATGTPAAEAGLKQNDVITAINGETVASTLDLRKYLYEDAKAGDEATLTVYRNGQQQQITLTLSEQ</sequence>
<dbReference type="EMBL" id="FNOS01000003">
    <property type="protein sequence ID" value="SDX82806.1"/>
    <property type="molecule type" value="Genomic_DNA"/>
</dbReference>
<dbReference type="Pfam" id="PF13180">
    <property type="entry name" value="PDZ_2"/>
    <property type="match status" value="1"/>
</dbReference>
<dbReference type="InterPro" id="IPR001478">
    <property type="entry name" value="PDZ"/>
</dbReference>
<dbReference type="GO" id="GO:0006508">
    <property type="term" value="P:proteolysis"/>
    <property type="evidence" value="ECO:0007669"/>
    <property type="project" value="UniProtKB-KW"/>
</dbReference>
<evidence type="ECO:0000256" key="1">
    <source>
        <dbReference type="ARBA" id="ARBA00010541"/>
    </source>
</evidence>
<keyword evidence="5" id="KW-1133">Transmembrane helix</keyword>
<dbReference type="GO" id="GO:0008233">
    <property type="term" value="F:peptidase activity"/>
    <property type="evidence" value="ECO:0007669"/>
    <property type="project" value="UniProtKB-KW"/>
</dbReference>
<dbReference type="InterPro" id="IPR009003">
    <property type="entry name" value="Peptidase_S1_PA"/>
</dbReference>
<dbReference type="InterPro" id="IPR036034">
    <property type="entry name" value="PDZ_sf"/>
</dbReference>
<dbReference type="Pfam" id="PF13365">
    <property type="entry name" value="Trypsin_2"/>
    <property type="match status" value="1"/>
</dbReference>
<name>A0A1H3EVP4_9BACI</name>
<comment type="caution">
    <text evidence="7">The sequence shown here is derived from an EMBL/GenBank/DDBJ whole genome shotgun (WGS) entry which is preliminary data.</text>
</comment>
<comment type="similarity">
    <text evidence="1">Belongs to the peptidase S1C family.</text>
</comment>
<feature type="transmembrane region" description="Helical" evidence="5">
    <location>
        <begin position="20"/>
        <end position="37"/>
    </location>
</feature>
<dbReference type="Gene3D" id="2.40.10.10">
    <property type="entry name" value="Trypsin-like serine proteases"/>
    <property type="match status" value="2"/>
</dbReference>
<evidence type="ECO:0000256" key="3">
    <source>
        <dbReference type="ARBA" id="ARBA00022801"/>
    </source>
</evidence>
<dbReference type="InterPro" id="IPR043504">
    <property type="entry name" value="Peptidase_S1_PA_chymotrypsin"/>
</dbReference>
<dbReference type="RefSeq" id="WP_093106647.1">
    <property type="nucleotide sequence ID" value="NZ_FNOS01000003.1"/>
</dbReference>
<dbReference type="Proteomes" id="UP000198647">
    <property type="component" value="Unassembled WGS sequence"/>
</dbReference>
<dbReference type="SMART" id="SM00228">
    <property type="entry name" value="PDZ"/>
    <property type="match status" value="1"/>
</dbReference>
<dbReference type="PANTHER" id="PTHR43343">
    <property type="entry name" value="PEPTIDASE S12"/>
    <property type="match status" value="1"/>
</dbReference>
<keyword evidence="2 7" id="KW-0645">Protease</keyword>
<reference evidence="7 8" key="1">
    <citation type="submission" date="2016-10" db="EMBL/GenBank/DDBJ databases">
        <authorList>
            <person name="Varghese N."/>
            <person name="Submissions S."/>
        </authorList>
    </citation>
    <scope>NUCLEOTIDE SEQUENCE [LARGE SCALE GENOMIC DNA]</scope>
    <source>
        <strain evidence="7 8">DSM 20748</strain>
    </source>
</reference>
<evidence type="ECO:0000256" key="2">
    <source>
        <dbReference type="ARBA" id="ARBA00022670"/>
    </source>
</evidence>
<keyword evidence="5" id="KW-0812">Transmembrane</keyword>
<keyword evidence="4" id="KW-0720">Serine protease</keyword>
<evidence type="ECO:0000313" key="8">
    <source>
        <dbReference type="Proteomes" id="UP000198647"/>
    </source>
</evidence>
<evidence type="ECO:0000259" key="6">
    <source>
        <dbReference type="PROSITE" id="PS50106"/>
    </source>
</evidence>
<gene>
    <name evidence="7" type="ORF">SAMN04488081_1406</name>
</gene>
<accession>A0A1H3EVP4</accession>
<dbReference type="InterPro" id="IPR001940">
    <property type="entry name" value="Peptidase_S1C"/>
</dbReference>
<proteinExistence type="inferred from homology"/>
<evidence type="ECO:0000256" key="5">
    <source>
        <dbReference type="SAM" id="Phobius"/>
    </source>
</evidence>
<dbReference type="PANTHER" id="PTHR43343:SF3">
    <property type="entry name" value="PROTEASE DO-LIKE 8, CHLOROPLASTIC"/>
    <property type="match status" value="1"/>
</dbReference>
<dbReference type="PRINTS" id="PR00834">
    <property type="entry name" value="PROTEASES2C"/>
</dbReference>
<keyword evidence="8" id="KW-1185">Reference proteome</keyword>
<dbReference type="PROSITE" id="PS50106">
    <property type="entry name" value="PDZ"/>
    <property type="match status" value="1"/>
</dbReference>
<dbReference type="SUPFAM" id="SSF50156">
    <property type="entry name" value="PDZ domain-like"/>
    <property type="match status" value="1"/>
</dbReference>
<keyword evidence="5" id="KW-0472">Membrane</keyword>
<feature type="domain" description="PDZ" evidence="6">
    <location>
        <begin position="268"/>
        <end position="371"/>
    </location>
</feature>
<dbReference type="InterPro" id="IPR051201">
    <property type="entry name" value="Chloro_Bact_Ser_Proteases"/>
</dbReference>
<organism evidence="7 8">
    <name type="scientific">Salimicrobium album</name>
    <dbReference type="NCBI Taxonomy" id="50717"/>
    <lineage>
        <taxon>Bacteria</taxon>
        <taxon>Bacillati</taxon>
        <taxon>Bacillota</taxon>
        <taxon>Bacilli</taxon>
        <taxon>Bacillales</taxon>
        <taxon>Bacillaceae</taxon>
        <taxon>Salimicrobium</taxon>
    </lineage>
</organism>
<keyword evidence="3" id="KW-0378">Hydrolase</keyword>
<dbReference type="SUPFAM" id="SSF50494">
    <property type="entry name" value="Trypsin-like serine proteases"/>
    <property type="match status" value="1"/>
</dbReference>
<protein>
    <submittedName>
        <fullName evidence="7">Serine protease Do</fullName>
    </submittedName>
</protein>